<reference evidence="2 3" key="1">
    <citation type="submission" date="2021-02" db="EMBL/GenBank/DDBJ databases">
        <title>Safari Cat Assemblies.</title>
        <authorList>
            <person name="Bredemeyer K.R."/>
            <person name="Murphy W.J."/>
        </authorList>
    </citation>
    <scope>NUCLEOTIDE SEQUENCE [LARGE SCALE GENOMIC DNA]</scope>
</reference>
<dbReference type="GeneTree" id="ENSGT00980000202369"/>
<reference evidence="2" key="2">
    <citation type="submission" date="2025-08" db="UniProtKB">
        <authorList>
            <consortium name="Ensembl"/>
        </authorList>
    </citation>
    <scope>IDENTIFICATION</scope>
    <source>
        <strain evidence="2">breed Abyssinian</strain>
    </source>
</reference>
<dbReference type="Ensembl" id="ENSFCTT00005030003.1">
    <property type="protein sequence ID" value="ENSFCTP00005019667.1"/>
    <property type="gene ID" value="ENSFCTG00005010709.1"/>
</dbReference>
<feature type="region of interest" description="Disordered" evidence="1">
    <location>
        <begin position="1"/>
        <end position="80"/>
    </location>
</feature>
<evidence type="ECO:0000313" key="2">
    <source>
        <dbReference type="Ensembl" id="ENSFCTP00005019667.1"/>
    </source>
</evidence>
<protein>
    <submittedName>
        <fullName evidence="2">Uncharacterized protein</fullName>
    </submittedName>
</protein>
<name>A0ABI7XB25_FELCA</name>
<keyword evidence="3" id="KW-1185">Reference proteome</keyword>
<organism evidence="2 3">
    <name type="scientific">Felis catus</name>
    <name type="common">Cat</name>
    <name type="synonym">Felis silvestris catus</name>
    <dbReference type="NCBI Taxonomy" id="9685"/>
    <lineage>
        <taxon>Eukaryota</taxon>
        <taxon>Metazoa</taxon>
        <taxon>Chordata</taxon>
        <taxon>Craniata</taxon>
        <taxon>Vertebrata</taxon>
        <taxon>Euteleostomi</taxon>
        <taxon>Mammalia</taxon>
        <taxon>Eutheria</taxon>
        <taxon>Laurasiatheria</taxon>
        <taxon>Carnivora</taxon>
        <taxon>Feliformia</taxon>
        <taxon>Felidae</taxon>
        <taxon>Felinae</taxon>
        <taxon>Felis</taxon>
    </lineage>
</organism>
<proteinExistence type="predicted"/>
<feature type="compositionally biased region" description="Basic and acidic residues" evidence="1">
    <location>
        <begin position="15"/>
        <end position="33"/>
    </location>
</feature>
<accession>A0ABI7XB25</accession>
<feature type="compositionally biased region" description="Acidic residues" evidence="1">
    <location>
        <begin position="34"/>
        <end position="52"/>
    </location>
</feature>
<reference evidence="2" key="3">
    <citation type="submission" date="2025-09" db="UniProtKB">
        <authorList>
            <consortium name="Ensembl"/>
        </authorList>
    </citation>
    <scope>IDENTIFICATION</scope>
    <source>
        <strain evidence="2">breed Abyssinian</strain>
    </source>
</reference>
<evidence type="ECO:0000313" key="3">
    <source>
        <dbReference type="Proteomes" id="UP000823872"/>
    </source>
</evidence>
<evidence type="ECO:0000256" key="1">
    <source>
        <dbReference type="SAM" id="MobiDB-lite"/>
    </source>
</evidence>
<sequence>TEGTGQVGKNAVLSEQEKNNEHCLQDIDDKLSESTDDDGEDDTNNEDNDEDINDRISETQCGAQTHEQQDHDLSQNQPLN</sequence>
<dbReference type="Proteomes" id="UP000823872">
    <property type="component" value="Chromosome A2"/>
</dbReference>